<dbReference type="SUPFAM" id="SSF55785">
    <property type="entry name" value="PYP-like sensor domain (PAS domain)"/>
    <property type="match status" value="1"/>
</dbReference>
<dbReference type="GO" id="GO:0000155">
    <property type="term" value="F:phosphorelay sensor kinase activity"/>
    <property type="evidence" value="ECO:0007669"/>
    <property type="project" value="InterPro"/>
</dbReference>
<evidence type="ECO:0000256" key="1">
    <source>
        <dbReference type="ARBA" id="ARBA00022679"/>
    </source>
</evidence>
<sequence>MAQTLAMLIVGHTLDEVEQIRDLLSKHQLAVEVHHVETIDVLVNVLQQQTWDLLLAGDHADLDVLPVLNWLKKLKLDVTVIAQISQPDAELTACLFAAGVQDVLLKSEAMRLLAAIRICQRHVGHLQALYAAQSALERNEARFRAIASNLPGLVFQFVLEPDDQVFFPYVSDNSKSLLGLSPDYLQKNPEAFADLILAGDALDYTRSLYASCEQLSAWNWEGRIQARGDADIKWISVRATPRRTARGAVLWDGIMLNITRNKQIELEIARSRARLEELSMYSQRVKEQERTRIAREIHDDIGGTLTAIKCELVPCLDNSNRTAAFYQNKAAAVESLVDMVIDSTRRIALDLRPGVLDCGIVAAVHWQAREFDQRTGIACVVECDSEDISLDGELAVAIFRVFQEALTNIAKHAQASGVQVQLSEQASEVCLRVVDNGCGITHSDMEKINSFGIRSMRERCQQLGGKFHIRGKPTSGTEVIIAIPVNGRSLLACQIAG</sequence>
<dbReference type="InterPro" id="IPR050482">
    <property type="entry name" value="Sensor_HK_TwoCompSys"/>
</dbReference>
<keyword evidence="7" id="KW-1185">Reference proteome</keyword>
<dbReference type="InterPro" id="IPR036890">
    <property type="entry name" value="HATPase_C_sf"/>
</dbReference>
<evidence type="ECO:0008006" key="8">
    <source>
        <dbReference type="Google" id="ProtNLM"/>
    </source>
</evidence>
<feature type="domain" description="Histidine kinase" evidence="4">
    <location>
        <begin position="398"/>
        <end position="487"/>
    </location>
</feature>
<reference evidence="6 7" key="1">
    <citation type="submission" date="2019-06" db="EMBL/GenBank/DDBJ databases">
        <title>Nitrosomonas stercoris KYUHI-S whole genome shotgun sequence.</title>
        <authorList>
            <person name="Nakagawa T."/>
            <person name="Tsuchiya Y."/>
            <person name="Takahashi R."/>
        </authorList>
    </citation>
    <scope>NUCLEOTIDE SEQUENCE [LARGE SCALE GENOMIC DNA]</scope>
    <source>
        <strain evidence="6 7">KYUHI-S</strain>
    </source>
</reference>
<dbReference type="Pfam" id="PF02518">
    <property type="entry name" value="HATPase_c"/>
    <property type="match status" value="1"/>
</dbReference>
<dbReference type="PANTHER" id="PTHR24421:SF59">
    <property type="entry name" value="OXYGEN SENSOR HISTIDINE KINASE NREB"/>
    <property type="match status" value="1"/>
</dbReference>
<dbReference type="GO" id="GO:0046983">
    <property type="term" value="F:protein dimerization activity"/>
    <property type="evidence" value="ECO:0007669"/>
    <property type="project" value="InterPro"/>
</dbReference>
<dbReference type="EMBL" id="AP019755">
    <property type="protein sequence ID" value="BBL34443.1"/>
    <property type="molecule type" value="Genomic_DNA"/>
</dbReference>
<evidence type="ECO:0000259" key="4">
    <source>
        <dbReference type="PROSITE" id="PS50109"/>
    </source>
</evidence>
<keyword evidence="1" id="KW-0808">Transferase</keyword>
<feature type="domain" description="PAC" evidence="5">
    <location>
        <begin position="218"/>
        <end position="270"/>
    </location>
</feature>
<dbReference type="Proteomes" id="UP000316473">
    <property type="component" value="Chromosome"/>
</dbReference>
<dbReference type="InterPro" id="IPR000700">
    <property type="entry name" value="PAS-assoc_C"/>
</dbReference>
<dbReference type="PANTHER" id="PTHR24421">
    <property type="entry name" value="NITRATE/NITRITE SENSOR PROTEIN NARX-RELATED"/>
    <property type="match status" value="1"/>
</dbReference>
<dbReference type="Pfam" id="PF08447">
    <property type="entry name" value="PAS_3"/>
    <property type="match status" value="1"/>
</dbReference>
<dbReference type="KEGG" id="nst:Nstercoris_00679"/>
<dbReference type="PROSITE" id="PS50109">
    <property type="entry name" value="HIS_KIN"/>
    <property type="match status" value="1"/>
</dbReference>
<protein>
    <recommendedName>
        <fullName evidence="8">Histidine kinase domain-containing protein</fullName>
    </recommendedName>
</protein>
<evidence type="ECO:0000313" key="6">
    <source>
        <dbReference type="EMBL" id="BBL34443.1"/>
    </source>
</evidence>
<keyword evidence="3" id="KW-0902">Two-component regulatory system</keyword>
<dbReference type="GO" id="GO:0016020">
    <property type="term" value="C:membrane"/>
    <property type="evidence" value="ECO:0007669"/>
    <property type="project" value="InterPro"/>
</dbReference>
<evidence type="ECO:0000313" key="7">
    <source>
        <dbReference type="Proteomes" id="UP000316473"/>
    </source>
</evidence>
<dbReference type="InterPro" id="IPR011006">
    <property type="entry name" value="CheY-like_superfamily"/>
</dbReference>
<accession>A0A4Y1YNG7</accession>
<name>A0A4Y1YNG7_9PROT</name>
<dbReference type="SUPFAM" id="SSF55874">
    <property type="entry name" value="ATPase domain of HSP90 chaperone/DNA topoisomerase II/histidine kinase"/>
    <property type="match status" value="1"/>
</dbReference>
<dbReference type="PROSITE" id="PS50113">
    <property type="entry name" value="PAC"/>
    <property type="match status" value="1"/>
</dbReference>
<dbReference type="Pfam" id="PF07730">
    <property type="entry name" value="HisKA_3"/>
    <property type="match status" value="1"/>
</dbReference>
<dbReference type="Gene3D" id="1.20.5.1930">
    <property type="match status" value="1"/>
</dbReference>
<dbReference type="Gene3D" id="3.40.50.2300">
    <property type="match status" value="1"/>
</dbReference>
<dbReference type="InterPro" id="IPR005467">
    <property type="entry name" value="His_kinase_dom"/>
</dbReference>
<keyword evidence="2" id="KW-0418">Kinase</keyword>
<dbReference type="SMART" id="SM00387">
    <property type="entry name" value="HATPase_c"/>
    <property type="match status" value="1"/>
</dbReference>
<organism evidence="6 7">
    <name type="scientific">Nitrosomonas stercoris</name>
    <dbReference type="NCBI Taxonomy" id="1444684"/>
    <lineage>
        <taxon>Bacteria</taxon>
        <taxon>Pseudomonadati</taxon>
        <taxon>Pseudomonadota</taxon>
        <taxon>Betaproteobacteria</taxon>
        <taxon>Nitrosomonadales</taxon>
        <taxon>Nitrosomonadaceae</taxon>
        <taxon>Nitrosomonas</taxon>
    </lineage>
</organism>
<dbReference type="InterPro" id="IPR003594">
    <property type="entry name" value="HATPase_dom"/>
</dbReference>
<dbReference type="Gene3D" id="3.30.565.10">
    <property type="entry name" value="Histidine kinase-like ATPase, C-terminal domain"/>
    <property type="match status" value="1"/>
</dbReference>
<proteinExistence type="predicted"/>
<dbReference type="InterPro" id="IPR035965">
    <property type="entry name" value="PAS-like_dom_sf"/>
</dbReference>
<evidence type="ECO:0000259" key="5">
    <source>
        <dbReference type="PROSITE" id="PS50113"/>
    </source>
</evidence>
<dbReference type="CDD" id="cd16917">
    <property type="entry name" value="HATPase_UhpB-NarQ-NarX-like"/>
    <property type="match status" value="1"/>
</dbReference>
<dbReference type="Gene3D" id="3.30.450.20">
    <property type="entry name" value="PAS domain"/>
    <property type="match status" value="1"/>
</dbReference>
<dbReference type="SUPFAM" id="SSF52172">
    <property type="entry name" value="CheY-like"/>
    <property type="match status" value="1"/>
</dbReference>
<evidence type="ECO:0000256" key="2">
    <source>
        <dbReference type="ARBA" id="ARBA00022777"/>
    </source>
</evidence>
<dbReference type="InterPro" id="IPR013655">
    <property type="entry name" value="PAS_fold_3"/>
</dbReference>
<dbReference type="InterPro" id="IPR011712">
    <property type="entry name" value="Sig_transdc_His_kin_sub3_dim/P"/>
</dbReference>
<evidence type="ECO:0000256" key="3">
    <source>
        <dbReference type="ARBA" id="ARBA00023012"/>
    </source>
</evidence>
<gene>
    <name evidence="6" type="ORF">Nstercoris_00679</name>
</gene>
<dbReference type="AlphaFoldDB" id="A0A4Y1YNG7"/>